<evidence type="ECO:0000313" key="5">
    <source>
        <dbReference type="Proteomes" id="UP000218542"/>
    </source>
</evidence>
<dbReference type="PANTHER" id="PTHR45586:SF1">
    <property type="entry name" value="LIPOPOLYSACCHARIDE ASSEMBLY PROTEIN B"/>
    <property type="match status" value="1"/>
</dbReference>
<dbReference type="Proteomes" id="UP000218542">
    <property type="component" value="Unassembled WGS sequence"/>
</dbReference>
<keyword evidence="2 3" id="KW-0802">TPR repeat</keyword>
<proteinExistence type="predicted"/>
<gene>
    <name evidence="4" type="ORF">SCALIN_C13_0247</name>
</gene>
<organism evidence="4 5">
    <name type="scientific">Candidatus Scalindua japonica</name>
    <dbReference type="NCBI Taxonomy" id="1284222"/>
    <lineage>
        <taxon>Bacteria</taxon>
        <taxon>Pseudomonadati</taxon>
        <taxon>Planctomycetota</taxon>
        <taxon>Candidatus Brocadiia</taxon>
        <taxon>Candidatus Brocadiales</taxon>
        <taxon>Candidatus Scalinduaceae</taxon>
        <taxon>Candidatus Scalindua</taxon>
    </lineage>
</organism>
<protein>
    <submittedName>
        <fullName evidence="4">SLEI family protein</fullName>
    </submittedName>
</protein>
<accession>A0A286TXX8</accession>
<dbReference type="InterPro" id="IPR019734">
    <property type="entry name" value="TPR_rpt"/>
</dbReference>
<dbReference type="InterPro" id="IPR051012">
    <property type="entry name" value="CellSynth/LPSAsmb/PSIAsmb"/>
</dbReference>
<evidence type="ECO:0000256" key="3">
    <source>
        <dbReference type="PROSITE-ProRule" id="PRU00339"/>
    </source>
</evidence>
<keyword evidence="5" id="KW-1185">Reference proteome</keyword>
<reference evidence="5" key="1">
    <citation type="journal article" date="2017" name="Environ. Microbiol. Rep.">
        <title>Genetic Diversity of Marine Anaerobic Ammonium-Oxidizing Bacteria as Revealed by Genomic and Proteomic Analyses of 'Candidatus Scalindua japonica'.</title>
        <authorList>
            <person name="Oshiki M."/>
            <person name="Mizuto K."/>
            <person name="Kimura Z."/>
            <person name="Kindaichi T."/>
            <person name="Satoh H."/>
            <person name="Okabe S."/>
        </authorList>
    </citation>
    <scope>NUCLEOTIDE SEQUENCE [LARGE SCALE GENOMIC DNA]</scope>
    <source>
        <strain evidence="5">husup-a2</strain>
    </source>
</reference>
<dbReference type="EMBL" id="BAOS01000013">
    <property type="protein sequence ID" value="GAX60730.1"/>
    <property type="molecule type" value="Genomic_DNA"/>
</dbReference>
<evidence type="ECO:0000256" key="1">
    <source>
        <dbReference type="ARBA" id="ARBA00022737"/>
    </source>
</evidence>
<name>A0A286TXX8_9BACT</name>
<dbReference type="PROSITE" id="PS50005">
    <property type="entry name" value="TPR"/>
    <property type="match status" value="2"/>
</dbReference>
<keyword evidence="1" id="KW-0677">Repeat</keyword>
<feature type="repeat" description="TPR" evidence="3">
    <location>
        <begin position="140"/>
        <end position="173"/>
    </location>
</feature>
<dbReference type="Gene3D" id="1.25.40.10">
    <property type="entry name" value="Tetratricopeptide repeat domain"/>
    <property type="match status" value="1"/>
</dbReference>
<dbReference type="AlphaFoldDB" id="A0A286TXX8"/>
<dbReference type="InterPro" id="IPR011990">
    <property type="entry name" value="TPR-like_helical_dom_sf"/>
</dbReference>
<dbReference type="SMART" id="SM00028">
    <property type="entry name" value="TPR"/>
    <property type="match status" value="3"/>
</dbReference>
<evidence type="ECO:0000313" key="4">
    <source>
        <dbReference type="EMBL" id="GAX60730.1"/>
    </source>
</evidence>
<feature type="repeat" description="TPR" evidence="3">
    <location>
        <begin position="174"/>
        <end position="207"/>
    </location>
</feature>
<dbReference type="Pfam" id="PF13181">
    <property type="entry name" value="TPR_8"/>
    <property type="match status" value="2"/>
</dbReference>
<sequence>MKNYLSKFGTVAGIITILVSLMGCAQTRALNNLEKLILDQDEYEHCESKTICCIEAMDYERNHEEIINIIFNSGNLDLIDQLVERFPKDYRNYIVSGDAYIKNAMMQQMMGLFMKSSAAASFSKAKDYYLKALELNDKDIYVLGIISFMYGEKKEYDKAKELLNRGIELAPNNPLLYLALGEMYDRKSEYTTAIDYYKKVLEFTEDEVAKDFEHMNQYFHKLVDYFPNSFEEAREEAKKVLKILEVKQKT</sequence>
<dbReference type="PANTHER" id="PTHR45586">
    <property type="entry name" value="TPR REPEAT-CONTAINING PROTEIN PA4667"/>
    <property type="match status" value="1"/>
</dbReference>
<evidence type="ECO:0000256" key="2">
    <source>
        <dbReference type="ARBA" id="ARBA00022803"/>
    </source>
</evidence>
<comment type="caution">
    <text evidence="4">The sequence shown here is derived from an EMBL/GenBank/DDBJ whole genome shotgun (WGS) entry which is preliminary data.</text>
</comment>
<dbReference type="SUPFAM" id="SSF48452">
    <property type="entry name" value="TPR-like"/>
    <property type="match status" value="1"/>
</dbReference>
<dbReference type="PROSITE" id="PS51257">
    <property type="entry name" value="PROKAR_LIPOPROTEIN"/>
    <property type="match status" value="1"/>
</dbReference>